<dbReference type="AlphaFoldDB" id="A0AAV6Q011"/>
<evidence type="ECO:0008006" key="3">
    <source>
        <dbReference type="Google" id="ProtNLM"/>
    </source>
</evidence>
<comment type="caution">
    <text evidence="1">The sequence shown here is derived from an EMBL/GenBank/DDBJ whole genome shotgun (WGS) entry which is preliminary data.</text>
</comment>
<keyword evidence="2" id="KW-1185">Reference proteome</keyword>
<dbReference type="EMBL" id="JAGKHQ010000019">
    <property type="protein sequence ID" value="KAG7481641.1"/>
    <property type="molecule type" value="Genomic_DNA"/>
</dbReference>
<evidence type="ECO:0000313" key="1">
    <source>
        <dbReference type="EMBL" id="KAG7481641.1"/>
    </source>
</evidence>
<proteinExistence type="predicted"/>
<accession>A0AAV6Q011</accession>
<sequence length="67" mass="7439">MLKEALGQVDEGIRVGGHLIKTVRYTDEQATVASSAHGLQLMMDKMQETTGEYGMKINVKKTKVMKI</sequence>
<organism evidence="1 2">
    <name type="scientific">Solea senegalensis</name>
    <name type="common">Senegalese sole</name>
    <dbReference type="NCBI Taxonomy" id="28829"/>
    <lineage>
        <taxon>Eukaryota</taxon>
        <taxon>Metazoa</taxon>
        <taxon>Chordata</taxon>
        <taxon>Craniata</taxon>
        <taxon>Vertebrata</taxon>
        <taxon>Euteleostomi</taxon>
        <taxon>Actinopterygii</taxon>
        <taxon>Neopterygii</taxon>
        <taxon>Teleostei</taxon>
        <taxon>Neoteleostei</taxon>
        <taxon>Acanthomorphata</taxon>
        <taxon>Carangaria</taxon>
        <taxon>Pleuronectiformes</taxon>
        <taxon>Pleuronectoidei</taxon>
        <taxon>Soleidae</taxon>
        <taxon>Solea</taxon>
    </lineage>
</organism>
<reference evidence="1 2" key="1">
    <citation type="journal article" date="2021" name="Sci. Rep.">
        <title>Chromosome anchoring in Senegalese sole (Solea senegalensis) reveals sex-associated markers and genome rearrangements in flatfish.</title>
        <authorList>
            <person name="Guerrero-Cozar I."/>
            <person name="Gomez-Garrido J."/>
            <person name="Berbel C."/>
            <person name="Martinez-Blanch J.F."/>
            <person name="Alioto T."/>
            <person name="Claros M.G."/>
            <person name="Gagnaire P.A."/>
            <person name="Manchado M."/>
        </authorList>
    </citation>
    <scope>NUCLEOTIDE SEQUENCE [LARGE SCALE GENOMIC DNA]</scope>
    <source>
        <strain evidence="1">Sse05_10M</strain>
    </source>
</reference>
<dbReference type="Proteomes" id="UP000693946">
    <property type="component" value="Linkage Group LG7"/>
</dbReference>
<name>A0AAV6Q011_SOLSE</name>
<gene>
    <name evidence="1" type="ORF">JOB18_001036</name>
</gene>
<protein>
    <recommendedName>
        <fullName evidence="3">Reverse transcriptase domain-containing protein</fullName>
    </recommendedName>
</protein>
<evidence type="ECO:0000313" key="2">
    <source>
        <dbReference type="Proteomes" id="UP000693946"/>
    </source>
</evidence>